<dbReference type="AlphaFoldDB" id="A0A5B7GXU1"/>
<name>A0A5B7GXU1_PORTR</name>
<sequence>MLRWLPGLIDLVGQWRRRGRGGVDSSIAAGRPSVLPQFLVGLCSSCSMHGGIEGERCGERIYEKMLDQEEGKQRIEVANERAEMEKF</sequence>
<keyword evidence="2" id="KW-1185">Reference proteome</keyword>
<organism evidence="1 2">
    <name type="scientific">Portunus trituberculatus</name>
    <name type="common">Swimming crab</name>
    <name type="synonym">Neptunus trituberculatus</name>
    <dbReference type="NCBI Taxonomy" id="210409"/>
    <lineage>
        <taxon>Eukaryota</taxon>
        <taxon>Metazoa</taxon>
        <taxon>Ecdysozoa</taxon>
        <taxon>Arthropoda</taxon>
        <taxon>Crustacea</taxon>
        <taxon>Multicrustacea</taxon>
        <taxon>Malacostraca</taxon>
        <taxon>Eumalacostraca</taxon>
        <taxon>Eucarida</taxon>
        <taxon>Decapoda</taxon>
        <taxon>Pleocyemata</taxon>
        <taxon>Brachyura</taxon>
        <taxon>Eubrachyura</taxon>
        <taxon>Portunoidea</taxon>
        <taxon>Portunidae</taxon>
        <taxon>Portuninae</taxon>
        <taxon>Portunus</taxon>
    </lineage>
</organism>
<protein>
    <submittedName>
        <fullName evidence="1">Uncharacterized protein</fullName>
    </submittedName>
</protein>
<evidence type="ECO:0000313" key="2">
    <source>
        <dbReference type="Proteomes" id="UP000324222"/>
    </source>
</evidence>
<dbReference type="Proteomes" id="UP000324222">
    <property type="component" value="Unassembled WGS sequence"/>
</dbReference>
<gene>
    <name evidence="1" type="ORF">E2C01_057732</name>
</gene>
<comment type="caution">
    <text evidence="1">The sequence shown here is derived from an EMBL/GenBank/DDBJ whole genome shotgun (WGS) entry which is preliminary data.</text>
</comment>
<dbReference type="EMBL" id="VSRR010021065">
    <property type="protein sequence ID" value="MPC63632.1"/>
    <property type="molecule type" value="Genomic_DNA"/>
</dbReference>
<reference evidence="1 2" key="1">
    <citation type="submission" date="2019-05" db="EMBL/GenBank/DDBJ databases">
        <title>Another draft genome of Portunus trituberculatus and its Hox gene families provides insights of decapod evolution.</title>
        <authorList>
            <person name="Jeong J.-H."/>
            <person name="Song I."/>
            <person name="Kim S."/>
            <person name="Choi T."/>
            <person name="Kim D."/>
            <person name="Ryu S."/>
            <person name="Kim W."/>
        </authorList>
    </citation>
    <scope>NUCLEOTIDE SEQUENCE [LARGE SCALE GENOMIC DNA]</scope>
    <source>
        <tissue evidence="1">Muscle</tissue>
    </source>
</reference>
<proteinExistence type="predicted"/>
<evidence type="ECO:0000313" key="1">
    <source>
        <dbReference type="EMBL" id="MPC63632.1"/>
    </source>
</evidence>
<accession>A0A5B7GXU1</accession>